<evidence type="ECO:0000256" key="5">
    <source>
        <dbReference type="ARBA" id="ARBA00022793"/>
    </source>
</evidence>
<reference evidence="10 11" key="1">
    <citation type="submission" date="2019-09" db="EMBL/GenBank/DDBJ databases">
        <title>Complete genome sequence of Arachidicoccus sp. B3-10 isolated from apple orchard soil.</title>
        <authorList>
            <person name="Kim H.S."/>
            <person name="Han K.-I."/>
            <person name="Suh M.K."/>
            <person name="Lee K.C."/>
            <person name="Eom M.K."/>
            <person name="Kim J.-S."/>
            <person name="Kang S.W."/>
            <person name="Sin Y."/>
            <person name="Lee J.-S."/>
        </authorList>
    </citation>
    <scope>NUCLEOTIDE SEQUENCE [LARGE SCALE GENOMIC DNA]</scope>
    <source>
        <strain evidence="10 11">B3-10</strain>
    </source>
</reference>
<dbReference type="Gene3D" id="3.20.20.70">
    <property type="entry name" value="Aldolase class I"/>
    <property type="match status" value="1"/>
</dbReference>
<dbReference type="InterPro" id="IPR013798">
    <property type="entry name" value="Indole-3-glycerol_P_synth_dom"/>
</dbReference>
<dbReference type="RefSeq" id="WP_131328858.1">
    <property type="nucleotide sequence ID" value="NZ_CP044016.1"/>
</dbReference>
<accession>A0A5P2G8W5</accession>
<dbReference type="EC" id="4.1.1.48" evidence="3"/>
<dbReference type="Proteomes" id="UP000292424">
    <property type="component" value="Chromosome"/>
</dbReference>
<dbReference type="UniPathway" id="UPA00035">
    <property type="reaction ID" value="UER00043"/>
</dbReference>
<keyword evidence="4" id="KW-0028">Amino-acid biosynthesis</keyword>
<evidence type="ECO:0000256" key="6">
    <source>
        <dbReference type="ARBA" id="ARBA00022822"/>
    </source>
</evidence>
<evidence type="ECO:0000256" key="2">
    <source>
        <dbReference type="ARBA" id="ARBA00004696"/>
    </source>
</evidence>
<dbReference type="GO" id="GO:0004640">
    <property type="term" value="F:phosphoribosylanthranilate isomerase activity"/>
    <property type="evidence" value="ECO:0007669"/>
    <property type="project" value="TreeGrafter"/>
</dbReference>
<evidence type="ECO:0000256" key="4">
    <source>
        <dbReference type="ARBA" id="ARBA00022605"/>
    </source>
</evidence>
<dbReference type="OrthoDB" id="9804217at2"/>
<gene>
    <name evidence="10" type="primary">trpC</name>
    <name evidence="10" type="ORF">E0W69_004585</name>
</gene>
<keyword evidence="5" id="KW-0210">Decarboxylase</keyword>
<evidence type="ECO:0000313" key="11">
    <source>
        <dbReference type="Proteomes" id="UP000292424"/>
    </source>
</evidence>
<protein>
    <recommendedName>
        <fullName evidence="3">indole-3-glycerol-phosphate synthase</fullName>
        <ecNumber evidence="3">4.1.1.48</ecNumber>
    </recommendedName>
</protein>
<organism evidence="10 11">
    <name type="scientific">Rhizosphaericola mali</name>
    <dbReference type="NCBI Taxonomy" id="2545455"/>
    <lineage>
        <taxon>Bacteria</taxon>
        <taxon>Pseudomonadati</taxon>
        <taxon>Bacteroidota</taxon>
        <taxon>Chitinophagia</taxon>
        <taxon>Chitinophagales</taxon>
        <taxon>Chitinophagaceae</taxon>
        <taxon>Rhizosphaericola</taxon>
    </lineage>
</organism>
<dbReference type="Pfam" id="PF00218">
    <property type="entry name" value="IGPS"/>
    <property type="match status" value="1"/>
</dbReference>
<dbReference type="InterPro" id="IPR013785">
    <property type="entry name" value="Aldolase_TIM"/>
</dbReference>
<dbReference type="InterPro" id="IPR011060">
    <property type="entry name" value="RibuloseP-bd_barrel"/>
</dbReference>
<evidence type="ECO:0000256" key="1">
    <source>
        <dbReference type="ARBA" id="ARBA00001633"/>
    </source>
</evidence>
<name>A0A5P2G8W5_9BACT</name>
<feature type="domain" description="Indole-3-glycerol phosphate synthase" evidence="9">
    <location>
        <begin position="4"/>
        <end position="249"/>
    </location>
</feature>
<dbReference type="PANTHER" id="PTHR22854:SF2">
    <property type="entry name" value="INDOLE-3-GLYCEROL-PHOSPHATE SYNTHASE"/>
    <property type="match status" value="1"/>
</dbReference>
<comment type="pathway">
    <text evidence="2">Amino-acid biosynthesis; L-tryptophan biosynthesis; L-tryptophan from chorismate: step 4/5.</text>
</comment>
<dbReference type="KEGG" id="arac:E0W69_004585"/>
<evidence type="ECO:0000259" key="9">
    <source>
        <dbReference type="Pfam" id="PF00218"/>
    </source>
</evidence>
<dbReference type="CDD" id="cd00331">
    <property type="entry name" value="IGPS"/>
    <property type="match status" value="1"/>
</dbReference>
<dbReference type="FunFam" id="3.20.20.70:FF:000024">
    <property type="entry name" value="Indole-3-glycerol phosphate synthase"/>
    <property type="match status" value="1"/>
</dbReference>
<dbReference type="GO" id="GO:0000162">
    <property type="term" value="P:L-tryptophan biosynthetic process"/>
    <property type="evidence" value="ECO:0007669"/>
    <property type="project" value="UniProtKB-UniPathway"/>
</dbReference>
<dbReference type="SUPFAM" id="SSF51366">
    <property type="entry name" value="Ribulose-phoshate binding barrel"/>
    <property type="match status" value="1"/>
</dbReference>
<proteinExistence type="predicted"/>
<keyword evidence="11" id="KW-1185">Reference proteome</keyword>
<sequence length="265" mass="29597">MNILDKIVAEKVQEVALHKAAKSIDDLTKMELFERKTFSLKEAILNGDNSKIIAEYKRQSPSKGIINGSAKVEEVTKAYTENGAACLSVLTDYPFFGGTMEDLGKARFNQIPILRKDFMVDSYQVYEAKAIGADVILLIAACLTPQKVKELTNVAHDLGLEVLLELYTEDELDCYYDEVDLVGVNNRNLKTFEVNIENSIRLLNKLPKEKPGIAESGIDNPQVVMELKNAGFKGFLMGEHFMKTNNPGQAFVNYVNELKSLENAH</sequence>
<evidence type="ECO:0000256" key="7">
    <source>
        <dbReference type="ARBA" id="ARBA00023141"/>
    </source>
</evidence>
<dbReference type="InterPro" id="IPR045186">
    <property type="entry name" value="Indole-3-glycerol_P_synth"/>
</dbReference>
<comment type="catalytic activity">
    <reaction evidence="1">
        <text>1-(2-carboxyphenylamino)-1-deoxy-D-ribulose 5-phosphate + H(+) = (1S,2R)-1-C-(indol-3-yl)glycerol 3-phosphate + CO2 + H2O</text>
        <dbReference type="Rhea" id="RHEA:23476"/>
        <dbReference type="ChEBI" id="CHEBI:15377"/>
        <dbReference type="ChEBI" id="CHEBI:15378"/>
        <dbReference type="ChEBI" id="CHEBI:16526"/>
        <dbReference type="ChEBI" id="CHEBI:58613"/>
        <dbReference type="ChEBI" id="CHEBI:58866"/>
        <dbReference type="EC" id="4.1.1.48"/>
    </reaction>
</comment>
<evidence type="ECO:0000256" key="3">
    <source>
        <dbReference type="ARBA" id="ARBA00012362"/>
    </source>
</evidence>
<keyword evidence="6" id="KW-0822">Tryptophan biosynthesis</keyword>
<dbReference type="GO" id="GO:0004425">
    <property type="term" value="F:indole-3-glycerol-phosphate synthase activity"/>
    <property type="evidence" value="ECO:0007669"/>
    <property type="project" value="UniProtKB-EC"/>
</dbReference>
<dbReference type="AlphaFoldDB" id="A0A5P2G8W5"/>
<evidence type="ECO:0000256" key="8">
    <source>
        <dbReference type="ARBA" id="ARBA00023239"/>
    </source>
</evidence>
<evidence type="ECO:0000313" key="10">
    <source>
        <dbReference type="EMBL" id="QES87971.1"/>
    </source>
</evidence>
<dbReference type="PANTHER" id="PTHR22854">
    <property type="entry name" value="TRYPTOPHAN BIOSYNTHESIS PROTEIN"/>
    <property type="match status" value="1"/>
</dbReference>
<keyword evidence="7" id="KW-0057">Aromatic amino acid biosynthesis</keyword>
<dbReference type="EMBL" id="CP044016">
    <property type="protein sequence ID" value="QES87971.1"/>
    <property type="molecule type" value="Genomic_DNA"/>
</dbReference>
<dbReference type="NCBIfam" id="NF001377">
    <property type="entry name" value="PRK00278.2-4"/>
    <property type="match status" value="1"/>
</dbReference>
<keyword evidence="8 10" id="KW-0456">Lyase</keyword>